<dbReference type="GO" id="GO:0051015">
    <property type="term" value="F:actin filament binding"/>
    <property type="evidence" value="ECO:0007669"/>
    <property type="project" value="TreeGrafter"/>
</dbReference>
<gene>
    <name evidence="4" type="ORF">ONB1V03_LOCUS9200</name>
</gene>
<protein>
    <recommendedName>
        <fullName evidence="3">Formin FH3 domain-containing protein</fullName>
    </recommendedName>
</protein>
<dbReference type="EMBL" id="OC920480">
    <property type="protein sequence ID" value="CAD7652539.1"/>
    <property type="molecule type" value="Genomic_DNA"/>
</dbReference>
<feature type="compositionally biased region" description="Polar residues" evidence="2">
    <location>
        <begin position="207"/>
        <end position="221"/>
    </location>
</feature>
<dbReference type="GO" id="GO:0008360">
    <property type="term" value="P:regulation of cell shape"/>
    <property type="evidence" value="ECO:0007669"/>
    <property type="project" value="TreeGrafter"/>
</dbReference>
<feature type="non-terminal residue" evidence="4">
    <location>
        <position position="501"/>
    </location>
</feature>
<dbReference type="GO" id="GO:0016477">
    <property type="term" value="P:cell migration"/>
    <property type="evidence" value="ECO:0007669"/>
    <property type="project" value="TreeGrafter"/>
</dbReference>
<reference evidence="4" key="1">
    <citation type="submission" date="2020-11" db="EMBL/GenBank/DDBJ databases">
        <authorList>
            <person name="Tran Van P."/>
        </authorList>
    </citation>
    <scope>NUCLEOTIDE SEQUENCE</scope>
</reference>
<dbReference type="OrthoDB" id="6427809at2759"/>
<dbReference type="GO" id="GO:0030866">
    <property type="term" value="P:cortical actin cytoskeleton organization"/>
    <property type="evidence" value="ECO:0007669"/>
    <property type="project" value="TreeGrafter"/>
</dbReference>
<feature type="compositionally biased region" description="Polar residues" evidence="2">
    <location>
        <begin position="384"/>
        <end position="396"/>
    </location>
</feature>
<dbReference type="InterPro" id="IPR010472">
    <property type="entry name" value="FH3_dom"/>
</dbReference>
<name>A0A7R9M505_9ACAR</name>
<evidence type="ECO:0000256" key="2">
    <source>
        <dbReference type="SAM" id="MobiDB-lite"/>
    </source>
</evidence>
<dbReference type="Proteomes" id="UP000728032">
    <property type="component" value="Unassembled WGS sequence"/>
</dbReference>
<dbReference type="EMBL" id="CAJPVJ010005655">
    <property type="protein sequence ID" value="CAG2169726.1"/>
    <property type="molecule type" value="Genomic_DNA"/>
</dbReference>
<dbReference type="Gene3D" id="1.25.10.10">
    <property type="entry name" value="Leucine-rich Repeat Variant"/>
    <property type="match status" value="1"/>
</dbReference>
<sequence length="501" mass="57473">NDEYDCLICLNITVKRNPLLTKVCDQPFGANKVLEAMSTMRIIFGESVRFKFLVSMLNSSHNCSSNGIEYNALSLLNAILSKTSSREERIRLQCELREAGLDVDSFEKALIERNISKNELIWKEIQTFRIQYLKLNDTKIQNNGNKDELKEEVQILQRALNKLEADKISLMTIEKELKEKCEDLEQEVDHLKTKFNVLIPVDKKVSQRTGSDNGTGDSGQWSDCDIETNKLNPKQKAIAKDLNKNSYNCDQNMRNEEEFIYVPAIHPPKDFAHYVKQEETRWKQRQRNTSRDVTEEMVSNIKPHVVDVLPKYRFDKTNDKYSESSIGTDRENSELILNWNYSKMDDKTGGQESDKYETHRALSRSMNHIHYMSNSHNEDRSDIRSSNSQHLSHLNGNNNFSLNTHFKPIDSSLKQDLSQSNGSLASDRNKKKNIKSSLQSYFFAGHGNCGLYSGSRHKITNETLPRNVCDDHKSSNHSSGAVSALVHKEITEAQRDIGAWL</sequence>
<dbReference type="SMART" id="SM01139">
    <property type="entry name" value="Drf_FH3"/>
    <property type="match status" value="1"/>
</dbReference>
<evidence type="ECO:0000313" key="5">
    <source>
        <dbReference type="Proteomes" id="UP000728032"/>
    </source>
</evidence>
<dbReference type="InterPro" id="IPR011989">
    <property type="entry name" value="ARM-like"/>
</dbReference>
<dbReference type="PANTHER" id="PTHR45857">
    <property type="entry name" value="FORMIN-LIKE PROTEIN"/>
    <property type="match status" value="1"/>
</dbReference>
<evidence type="ECO:0000259" key="3">
    <source>
        <dbReference type="SMART" id="SM01139"/>
    </source>
</evidence>
<feature type="region of interest" description="Disordered" evidence="2">
    <location>
        <begin position="375"/>
        <end position="396"/>
    </location>
</feature>
<dbReference type="SUPFAM" id="SSF48371">
    <property type="entry name" value="ARM repeat"/>
    <property type="match status" value="1"/>
</dbReference>
<evidence type="ECO:0000256" key="1">
    <source>
        <dbReference type="SAM" id="Coils"/>
    </source>
</evidence>
<dbReference type="Pfam" id="PF06367">
    <property type="entry name" value="Drf_FH3"/>
    <property type="match status" value="1"/>
</dbReference>
<keyword evidence="5" id="KW-1185">Reference proteome</keyword>
<accession>A0A7R9M505</accession>
<dbReference type="AlphaFoldDB" id="A0A7R9M505"/>
<feature type="domain" description="Formin FH3" evidence="3">
    <location>
        <begin position="28"/>
        <end position="262"/>
    </location>
</feature>
<feature type="region of interest" description="Disordered" evidence="2">
    <location>
        <begin position="206"/>
        <end position="226"/>
    </location>
</feature>
<evidence type="ECO:0000313" key="4">
    <source>
        <dbReference type="EMBL" id="CAD7652539.1"/>
    </source>
</evidence>
<keyword evidence="1" id="KW-0175">Coiled coil</keyword>
<proteinExistence type="predicted"/>
<dbReference type="InterPro" id="IPR043592">
    <property type="entry name" value="FMNL_animal"/>
</dbReference>
<dbReference type="GO" id="GO:0005829">
    <property type="term" value="C:cytosol"/>
    <property type="evidence" value="ECO:0007669"/>
    <property type="project" value="TreeGrafter"/>
</dbReference>
<feature type="coiled-coil region" evidence="1">
    <location>
        <begin position="146"/>
        <end position="194"/>
    </location>
</feature>
<dbReference type="InterPro" id="IPR016024">
    <property type="entry name" value="ARM-type_fold"/>
</dbReference>
<dbReference type="PANTHER" id="PTHR45857:SF9">
    <property type="entry name" value="MULTIPLE WING HAIRS, ISOFORM C"/>
    <property type="match status" value="1"/>
</dbReference>
<organism evidence="4">
    <name type="scientific">Oppiella nova</name>
    <dbReference type="NCBI Taxonomy" id="334625"/>
    <lineage>
        <taxon>Eukaryota</taxon>
        <taxon>Metazoa</taxon>
        <taxon>Ecdysozoa</taxon>
        <taxon>Arthropoda</taxon>
        <taxon>Chelicerata</taxon>
        <taxon>Arachnida</taxon>
        <taxon>Acari</taxon>
        <taxon>Acariformes</taxon>
        <taxon>Sarcoptiformes</taxon>
        <taxon>Oribatida</taxon>
        <taxon>Brachypylina</taxon>
        <taxon>Oppioidea</taxon>
        <taxon>Oppiidae</taxon>
        <taxon>Oppiella</taxon>
    </lineage>
</organism>